<comment type="caution">
    <text evidence="2">The sequence shown here is derived from an EMBL/GenBank/DDBJ whole genome shotgun (WGS) entry which is preliminary data.</text>
</comment>
<keyword evidence="1" id="KW-0812">Transmembrane</keyword>
<feature type="transmembrane region" description="Helical" evidence="1">
    <location>
        <begin position="51"/>
        <end position="71"/>
    </location>
</feature>
<name>A0A7C9BH30_9BACT</name>
<reference evidence="2 3" key="1">
    <citation type="submission" date="2019-10" db="EMBL/GenBank/DDBJ databases">
        <title>Draft Genome Sequence of Cytophagaceae sp. SJW1-29.</title>
        <authorList>
            <person name="Choi A."/>
        </authorList>
    </citation>
    <scope>NUCLEOTIDE SEQUENCE [LARGE SCALE GENOMIC DNA]</scope>
    <source>
        <strain evidence="2 3">SJW1-29</strain>
    </source>
</reference>
<keyword evidence="1" id="KW-0472">Membrane</keyword>
<evidence type="ECO:0000313" key="2">
    <source>
        <dbReference type="EMBL" id="MPR37398.1"/>
    </source>
</evidence>
<dbReference type="RefSeq" id="WP_152766849.1">
    <property type="nucleotide sequence ID" value="NZ_WHLY01000004.1"/>
</dbReference>
<dbReference type="Proteomes" id="UP000479293">
    <property type="component" value="Unassembled WGS sequence"/>
</dbReference>
<dbReference type="AlphaFoldDB" id="A0A7C9BH30"/>
<evidence type="ECO:0000313" key="3">
    <source>
        <dbReference type="Proteomes" id="UP000479293"/>
    </source>
</evidence>
<dbReference type="EMBL" id="WHLY01000004">
    <property type="protein sequence ID" value="MPR37398.1"/>
    <property type="molecule type" value="Genomic_DNA"/>
</dbReference>
<keyword evidence="1" id="KW-1133">Transmembrane helix</keyword>
<protein>
    <submittedName>
        <fullName evidence="2">DUF4134 domain-containing protein</fullName>
    </submittedName>
</protein>
<accession>A0A7C9BH30</accession>
<proteinExistence type="predicted"/>
<keyword evidence="3" id="KW-1185">Reference proteome</keyword>
<dbReference type="InterPro" id="IPR025408">
    <property type="entry name" value="DUF4134"/>
</dbReference>
<sequence length="107" mass="11470">MTKLLQKNILTVPAILLSFGVVLAQNPGIQAGAQAIQQASADLQAYFEPVTTLIYIIAALVGLFGGFRIYSKWQNGDQDVQKSAIGWVGAVLFLLSIAAILQAVFFT</sequence>
<feature type="transmembrane region" description="Helical" evidence="1">
    <location>
        <begin position="83"/>
        <end position="105"/>
    </location>
</feature>
<gene>
    <name evidence="2" type="ORF">GBK04_29750</name>
</gene>
<evidence type="ECO:0000256" key="1">
    <source>
        <dbReference type="SAM" id="Phobius"/>
    </source>
</evidence>
<dbReference type="Pfam" id="PF13572">
    <property type="entry name" value="DUF4134"/>
    <property type="match status" value="1"/>
</dbReference>
<organism evidence="2 3">
    <name type="scientific">Salmonirosea aquatica</name>
    <dbReference type="NCBI Taxonomy" id="2654236"/>
    <lineage>
        <taxon>Bacteria</taxon>
        <taxon>Pseudomonadati</taxon>
        <taxon>Bacteroidota</taxon>
        <taxon>Cytophagia</taxon>
        <taxon>Cytophagales</taxon>
        <taxon>Spirosomataceae</taxon>
        <taxon>Salmonirosea</taxon>
    </lineage>
</organism>